<dbReference type="EMBL" id="FNJU01000004">
    <property type="protein sequence ID" value="SDP63908.1"/>
    <property type="molecule type" value="Genomic_DNA"/>
</dbReference>
<accession>A0A1H0UD41</accession>
<dbReference type="SMART" id="SM00062">
    <property type="entry name" value="PBPb"/>
    <property type="match status" value="1"/>
</dbReference>
<organism evidence="6 7">
    <name type="scientific">Litchfieldia salsa</name>
    <dbReference type="NCBI Taxonomy" id="930152"/>
    <lineage>
        <taxon>Bacteria</taxon>
        <taxon>Bacillati</taxon>
        <taxon>Bacillota</taxon>
        <taxon>Bacilli</taxon>
        <taxon>Bacillales</taxon>
        <taxon>Bacillaceae</taxon>
        <taxon>Litchfieldia</taxon>
    </lineage>
</organism>
<evidence type="ECO:0000256" key="2">
    <source>
        <dbReference type="ARBA" id="ARBA00023139"/>
    </source>
</evidence>
<dbReference type="RefSeq" id="WP_090853783.1">
    <property type="nucleotide sequence ID" value="NZ_FNJU01000004.1"/>
</dbReference>
<dbReference type="InterPro" id="IPR001638">
    <property type="entry name" value="Solute-binding_3/MltF_N"/>
</dbReference>
<dbReference type="AlphaFoldDB" id="A0A1H0UD41"/>
<reference evidence="7" key="1">
    <citation type="submission" date="2016-10" db="EMBL/GenBank/DDBJ databases">
        <authorList>
            <person name="Varghese N."/>
            <person name="Submissions S."/>
        </authorList>
    </citation>
    <scope>NUCLEOTIDE SEQUENCE [LARGE SCALE GENOMIC DNA]</scope>
    <source>
        <strain evidence="7">IBRC-M10078</strain>
    </source>
</reference>
<evidence type="ECO:0000256" key="3">
    <source>
        <dbReference type="ARBA" id="ARBA00023288"/>
    </source>
</evidence>
<evidence type="ECO:0000256" key="1">
    <source>
        <dbReference type="ARBA" id="ARBA00022729"/>
    </source>
</evidence>
<dbReference type="OrthoDB" id="8613538at2"/>
<keyword evidence="3" id="KW-0449">Lipoprotein</keyword>
<evidence type="ECO:0000313" key="6">
    <source>
        <dbReference type="EMBL" id="SDP63908.1"/>
    </source>
</evidence>
<feature type="chain" id="PRO_5039180088" evidence="4">
    <location>
        <begin position="24"/>
        <end position="273"/>
    </location>
</feature>
<evidence type="ECO:0000313" key="7">
    <source>
        <dbReference type="Proteomes" id="UP000199159"/>
    </source>
</evidence>
<feature type="signal peptide" evidence="4">
    <location>
        <begin position="1"/>
        <end position="23"/>
    </location>
</feature>
<dbReference type="PANTHER" id="PTHR35936">
    <property type="entry name" value="MEMBRANE-BOUND LYTIC MUREIN TRANSGLYCOSYLASE F"/>
    <property type="match status" value="1"/>
</dbReference>
<dbReference type="PANTHER" id="PTHR35936:SF18">
    <property type="entry name" value="L-CYSTINE-BINDING PROTEIN TCYJ"/>
    <property type="match status" value="1"/>
</dbReference>
<evidence type="ECO:0000259" key="5">
    <source>
        <dbReference type="SMART" id="SM00062"/>
    </source>
</evidence>
<feature type="domain" description="Solute-binding protein family 3/N-terminal" evidence="5">
    <location>
        <begin position="39"/>
        <end position="269"/>
    </location>
</feature>
<dbReference type="Proteomes" id="UP000199159">
    <property type="component" value="Unassembled WGS sequence"/>
</dbReference>
<keyword evidence="2" id="KW-0564">Palmitate</keyword>
<dbReference type="SUPFAM" id="SSF53850">
    <property type="entry name" value="Periplasmic binding protein-like II"/>
    <property type="match status" value="1"/>
</dbReference>
<proteinExistence type="predicted"/>
<dbReference type="Pfam" id="PF00497">
    <property type="entry name" value="SBP_bac_3"/>
    <property type="match status" value="1"/>
</dbReference>
<keyword evidence="1 4" id="KW-0732">Signal</keyword>
<dbReference type="STRING" id="930152.SAMN05216565_104304"/>
<gene>
    <name evidence="6" type="ORF">SAMN05216565_104304</name>
</gene>
<protein>
    <submittedName>
        <fullName evidence="6">L-cystine transport system substrate-binding protein</fullName>
    </submittedName>
</protein>
<evidence type="ECO:0000256" key="4">
    <source>
        <dbReference type="SAM" id="SignalP"/>
    </source>
</evidence>
<dbReference type="Gene3D" id="3.40.190.10">
    <property type="entry name" value="Periplasmic binding protein-like II"/>
    <property type="match status" value="2"/>
</dbReference>
<sequence>MKMKSRLLLSSVILVGLSGILNGCSTKETTTADGTEDKVILVGTQNDYPPFAFADENNELTGYDIDVVKEVDKRLDGYTFEFVATPWDSMFLALESNKIQAVADQVAKTPEREEKYLFTDESYFAAETVIVVKSGRTDLQTLEDLEGKKVGALAGDSYTLLLEEHNKKAEKDIILKYSESGTPSEILQDVQNGRVDAYVNDPIMINSVMKKYELDLEVVGNPLVNDQIGIVFKQGEQGEELKALIDTILKELKEDGTLADLSVKWTDGEYIPE</sequence>
<keyword evidence="7" id="KW-1185">Reference proteome</keyword>
<name>A0A1H0UD41_9BACI</name>